<dbReference type="InterPro" id="IPR013384">
    <property type="entry name" value="Flagell_FlgL"/>
</dbReference>
<name>A0A291HS10_9GAMM</name>
<dbReference type="RefSeq" id="WP_096779787.1">
    <property type="nucleotide sequence ID" value="NZ_CP012621.1"/>
</dbReference>
<evidence type="ECO:0000313" key="8">
    <source>
        <dbReference type="Proteomes" id="UP000217763"/>
    </source>
</evidence>
<dbReference type="Gene3D" id="1.20.1330.10">
    <property type="entry name" value="f41 fragment of flagellin, N-terminal domain"/>
    <property type="match status" value="1"/>
</dbReference>
<evidence type="ECO:0000259" key="6">
    <source>
        <dbReference type="Pfam" id="PF00669"/>
    </source>
</evidence>
<dbReference type="AlphaFoldDB" id="A0A291HS10"/>
<evidence type="ECO:0000256" key="1">
    <source>
        <dbReference type="ARBA" id="ARBA00004365"/>
    </source>
</evidence>
<gene>
    <name evidence="7" type="ORF">AN401_14730</name>
</gene>
<dbReference type="PANTHER" id="PTHR42792">
    <property type="entry name" value="FLAGELLIN"/>
    <property type="match status" value="1"/>
</dbReference>
<dbReference type="KEGG" id="zdf:AN401_14730"/>
<comment type="subcellular location">
    <subcellularLocation>
        <location evidence="1">Bacterial flagellum</location>
    </subcellularLocation>
    <subcellularLocation>
        <location evidence="2">Secreted</location>
    </subcellularLocation>
</comment>
<dbReference type="InterPro" id="IPR001492">
    <property type="entry name" value="Flagellin"/>
</dbReference>
<dbReference type="PANTHER" id="PTHR42792:SF1">
    <property type="entry name" value="FLAGELLAR HOOK-ASSOCIATED PROTEIN 3"/>
    <property type="match status" value="1"/>
</dbReference>
<dbReference type="SUPFAM" id="SSF64518">
    <property type="entry name" value="Phase 1 flagellin"/>
    <property type="match status" value="1"/>
</dbReference>
<keyword evidence="7" id="KW-0966">Cell projection</keyword>
<protein>
    <submittedName>
        <fullName evidence="7">Flagellar biosynthesis protein FlgL</fullName>
    </submittedName>
</protein>
<accession>A0A291HS10</accession>
<evidence type="ECO:0000313" key="7">
    <source>
        <dbReference type="EMBL" id="ATG74957.1"/>
    </source>
</evidence>
<organism evidence="7 8">
    <name type="scientific">Zobellella denitrificans</name>
    <dbReference type="NCBI Taxonomy" id="347534"/>
    <lineage>
        <taxon>Bacteria</taxon>
        <taxon>Pseudomonadati</taxon>
        <taxon>Pseudomonadota</taxon>
        <taxon>Gammaproteobacteria</taxon>
        <taxon>Aeromonadales</taxon>
        <taxon>Aeromonadaceae</taxon>
        <taxon>Zobellella</taxon>
    </lineage>
</organism>
<reference evidence="8" key="1">
    <citation type="submission" date="2015-09" db="EMBL/GenBank/DDBJ databases">
        <authorList>
            <person name="Shao Z."/>
            <person name="Wang L."/>
        </authorList>
    </citation>
    <scope>NUCLEOTIDE SEQUENCE [LARGE SCALE GENOMIC DNA]</scope>
    <source>
        <strain evidence="8">F13-1</strain>
    </source>
</reference>
<keyword evidence="4" id="KW-0964">Secreted</keyword>
<keyword evidence="5" id="KW-0975">Bacterial flagellum</keyword>
<evidence type="ECO:0000256" key="2">
    <source>
        <dbReference type="ARBA" id="ARBA00004613"/>
    </source>
</evidence>
<evidence type="ECO:0000256" key="4">
    <source>
        <dbReference type="ARBA" id="ARBA00022525"/>
    </source>
</evidence>
<dbReference type="GO" id="GO:0071973">
    <property type="term" value="P:bacterial-type flagellum-dependent cell motility"/>
    <property type="evidence" value="ECO:0007669"/>
    <property type="project" value="InterPro"/>
</dbReference>
<feature type="domain" description="Flagellin N-terminal" evidence="6">
    <location>
        <begin position="3"/>
        <end position="141"/>
    </location>
</feature>
<dbReference type="GO" id="GO:0005576">
    <property type="term" value="C:extracellular region"/>
    <property type="evidence" value="ECO:0007669"/>
    <property type="project" value="UniProtKB-SubCell"/>
</dbReference>
<proteinExistence type="inferred from homology"/>
<dbReference type="Pfam" id="PF00669">
    <property type="entry name" value="Flagellin_N"/>
    <property type="match status" value="1"/>
</dbReference>
<sequence length="298" mass="32517">MRVSTGQIQRMVMQSLQQGGADYGKLMQQMATGNRLLKPSDDPLATVRLQGIDKELSALTQYEKNAVQVKSRLGQQETQIDSMKEILLRLRDMTVEAGNGSYELAERQALTHEMVSLKQALLDLANARNEEGHYVFSGSRTDLPAVAETAPGVFDYQGDDYQRMVAIASGVMVPANDSAERLLFNGGNLLQDIHDFIELLQTTPGNIGTAVGDMLDSLDQGIGNITRALTDIGGRINSLDQVVAAHGEMKVFGQGLHNELSALDYGEAAMNMQQILLALQSTQQTYVNVNKLSLFNAL</sequence>
<dbReference type="InterPro" id="IPR001029">
    <property type="entry name" value="Flagellin_N"/>
</dbReference>
<comment type="similarity">
    <text evidence="3">Belongs to the bacterial flagellin family.</text>
</comment>
<evidence type="ECO:0000256" key="5">
    <source>
        <dbReference type="ARBA" id="ARBA00023143"/>
    </source>
</evidence>
<dbReference type="GO" id="GO:0005198">
    <property type="term" value="F:structural molecule activity"/>
    <property type="evidence" value="ECO:0007669"/>
    <property type="project" value="InterPro"/>
</dbReference>
<dbReference type="EMBL" id="CP012621">
    <property type="protein sequence ID" value="ATG74957.1"/>
    <property type="molecule type" value="Genomic_DNA"/>
</dbReference>
<keyword evidence="7" id="KW-0969">Cilium</keyword>
<keyword evidence="8" id="KW-1185">Reference proteome</keyword>
<evidence type="ECO:0000256" key="3">
    <source>
        <dbReference type="ARBA" id="ARBA00005709"/>
    </source>
</evidence>
<dbReference type="NCBIfam" id="TIGR02550">
    <property type="entry name" value="flagell_flgL"/>
    <property type="match status" value="1"/>
</dbReference>
<keyword evidence="7" id="KW-0282">Flagellum</keyword>
<dbReference type="Proteomes" id="UP000217763">
    <property type="component" value="Chromosome"/>
</dbReference>
<dbReference type="GO" id="GO:0009424">
    <property type="term" value="C:bacterial-type flagellum hook"/>
    <property type="evidence" value="ECO:0007669"/>
    <property type="project" value="InterPro"/>
</dbReference>